<evidence type="ECO:0000256" key="3">
    <source>
        <dbReference type="SAM" id="Phobius"/>
    </source>
</evidence>
<protein>
    <recommendedName>
        <fullName evidence="4">Peptidase M14 domain-containing protein</fullName>
    </recommendedName>
</protein>
<feature type="region of interest" description="Disordered" evidence="2">
    <location>
        <begin position="922"/>
        <end position="963"/>
    </location>
</feature>
<keyword evidence="3" id="KW-1133">Transmembrane helix</keyword>
<dbReference type="GO" id="GO:0004181">
    <property type="term" value="F:metallocarboxypeptidase activity"/>
    <property type="evidence" value="ECO:0007669"/>
    <property type="project" value="InterPro"/>
</dbReference>
<feature type="transmembrane region" description="Helical" evidence="3">
    <location>
        <begin position="74"/>
        <end position="91"/>
    </location>
</feature>
<dbReference type="SUPFAM" id="SSF53187">
    <property type="entry name" value="Zn-dependent exopeptidases"/>
    <property type="match status" value="1"/>
</dbReference>
<keyword evidence="3" id="KW-0472">Membrane</keyword>
<evidence type="ECO:0000256" key="2">
    <source>
        <dbReference type="SAM" id="MobiDB-lite"/>
    </source>
</evidence>
<gene>
    <name evidence="5" type="ORF">FOZ60_007486</name>
</gene>
<sequence>MVVTRQSHWTQEGAVCMLVPCELATRSIYQHTDGDLADLALLIVVLTTAHDSCIVCPAPACLTDSTMLVQRKRGAFAWLVLSVFVLTLHIIRPCYAQRVEEEPSGPYKFLKYVQMVNRINELAERYPDIVEVFDALEAWPEIADFSKEDLLCGKETCKFLVMRLGNRALQADTTPEVFFSGRAPWLIDRRSTYIIPMTNPYGYYHSVRFEKFRQRDANRDFPYQQKGCMVTITARVVNELYRRHLFQLSVTFHGGVRVLSYAWGSNNHKAAGKSTNAPDLAAVVDVASLMRESAGRTTEGDFWYPMGTMTDTVYAVDGGMEVATGDWSYGAGFEDQPDPINQCEPTTYGGYPRERTDYSKFKNIRSLTYLVEMSDLHTPKVETLGSKEDMWTQRPDLANHINRNAHLSMSVMEMVAPSIMWRIGDGEVVQDGKLRNISWYALGCSHVDALEVWLLPGACSADAETMLGLGATRQWPPDGAYRIEGAQFSNVTCRHLSLWDEEKAQSDANVQKLDGLLVPESLPRGEYCLAAVAEFDKSWNRTDSPDPNVPPWSHLVNSRVQDHYSWQCEGPSRIEASRRRLYGATPSSPSIKIGSAARPTEGDIPELLIETAAPPTPTKAAWQPVYLTMVFLRMPSRVPMMVEIDAAGKRGSLRAKPVGNQRLARGTYLLALQEFGDRTNRGRKTELLTVDVERRDQSIDEEFSFGDISGAELSGRGMVLEWYPRKLRTGGGNVADGGKDYAWAVIPKIAGGIDPQPDADLLCEWSDGQGYVEVVSKDVEGVLCGVNRTRAPVEVRADCCAQLLTAGEPFGVSMDESKKLAVNFRFGEAGRSACRACSAGDKLTLRLAHSDYKECVLGRFSAEDSELAGEVDCSALKAHIGSSVAVTGVASNFAALLMIFGALSIGEGRLAEARGDREMASLGELDDEGSLVESPLESPHGGVFTDSEDSGISDRGLSRGPKE</sequence>
<comment type="similarity">
    <text evidence="1">Belongs to the peptidase M14 family.</text>
</comment>
<evidence type="ECO:0000259" key="4">
    <source>
        <dbReference type="Pfam" id="PF00246"/>
    </source>
</evidence>
<dbReference type="InterPro" id="IPR000834">
    <property type="entry name" value="Peptidase_M14"/>
</dbReference>
<evidence type="ECO:0000313" key="5">
    <source>
        <dbReference type="EMBL" id="KAF4697401.1"/>
    </source>
</evidence>
<dbReference type="EMBL" id="JABANP010000003">
    <property type="protein sequence ID" value="KAF4697401.1"/>
    <property type="molecule type" value="Genomic_DNA"/>
</dbReference>
<dbReference type="AlphaFoldDB" id="A0A7J6PPE8"/>
<keyword evidence="3" id="KW-0812">Transmembrane</keyword>
<evidence type="ECO:0000313" key="6">
    <source>
        <dbReference type="Proteomes" id="UP000541610"/>
    </source>
</evidence>
<dbReference type="GO" id="GO:0006508">
    <property type="term" value="P:proteolysis"/>
    <property type="evidence" value="ECO:0007669"/>
    <property type="project" value="InterPro"/>
</dbReference>
<organism evidence="5 6">
    <name type="scientific">Perkinsus olseni</name>
    <name type="common">Perkinsus atlanticus</name>
    <dbReference type="NCBI Taxonomy" id="32597"/>
    <lineage>
        <taxon>Eukaryota</taxon>
        <taxon>Sar</taxon>
        <taxon>Alveolata</taxon>
        <taxon>Perkinsozoa</taxon>
        <taxon>Perkinsea</taxon>
        <taxon>Perkinsida</taxon>
        <taxon>Perkinsidae</taxon>
        <taxon>Perkinsus</taxon>
    </lineage>
</organism>
<reference evidence="5 6" key="1">
    <citation type="submission" date="2020-04" db="EMBL/GenBank/DDBJ databases">
        <title>Perkinsus olseni comparative genomics.</title>
        <authorList>
            <person name="Bogema D.R."/>
        </authorList>
    </citation>
    <scope>NUCLEOTIDE SEQUENCE [LARGE SCALE GENOMIC DNA]</scope>
    <source>
        <strain evidence="5">00978-12</strain>
    </source>
</reference>
<dbReference type="Gene3D" id="3.40.630.10">
    <property type="entry name" value="Zn peptidases"/>
    <property type="match status" value="1"/>
</dbReference>
<dbReference type="OrthoDB" id="10249045at2759"/>
<accession>A0A7J6PPE8</accession>
<comment type="caution">
    <text evidence="5">The sequence shown here is derived from an EMBL/GenBank/DDBJ whole genome shotgun (WGS) entry which is preliminary data.</text>
</comment>
<name>A0A7J6PPE8_PEROL</name>
<dbReference type="Proteomes" id="UP000541610">
    <property type="component" value="Unassembled WGS sequence"/>
</dbReference>
<proteinExistence type="inferred from homology"/>
<dbReference type="Pfam" id="PF00246">
    <property type="entry name" value="Peptidase_M14"/>
    <property type="match status" value="1"/>
</dbReference>
<dbReference type="GO" id="GO:0008270">
    <property type="term" value="F:zinc ion binding"/>
    <property type="evidence" value="ECO:0007669"/>
    <property type="project" value="InterPro"/>
</dbReference>
<feature type="domain" description="Peptidase M14" evidence="4">
    <location>
        <begin position="186"/>
        <end position="330"/>
    </location>
</feature>
<evidence type="ECO:0000256" key="1">
    <source>
        <dbReference type="ARBA" id="ARBA00005988"/>
    </source>
</evidence>